<keyword evidence="4" id="KW-0804">Transcription</keyword>
<evidence type="ECO:0000256" key="1">
    <source>
        <dbReference type="ARBA" id="ARBA00010466"/>
    </source>
</evidence>
<comment type="caution">
    <text evidence="6">The sequence shown here is derived from an EMBL/GenBank/DDBJ whole genome shotgun (WGS) entry which is preliminary data.</text>
</comment>
<dbReference type="Proteomes" id="UP000008366">
    <property type="component" value="Unassembled WGS sequence"/>
</dbReference>
<dbReference type="GO" id="GO:0030246">
    <property type="term" value="F:carbohydrate binding"/>
    <property type="evidence" value="ECO:0007669"/>
    <property type="project" value="InterPro"/>
</dbReference>
<dbReference type="InterPro" id="IPR051054">
    <property type="entry name" value="SorC_transcr_regulators"/>
</dbReference>
<dbReference type="eggNOG" id="COG2390">
    <property type="taxonomic scope" value="Bacteria"/>
</dbReference>
<gene>
    <name evidence="6" type="ORF">KILIM_092_00040</name>
</gene>
<dbReference type="PANTHER" id="PTHR34294">
    <property type="entry name" value="TRANSCRIPTIONAL REGULATOR-RELATED"/>
    <property type="match status" value="1"/>
</dbReference>
<evidence type="ECO:0000256" key="2">
    <source>
        <dbReference type="ARBA" id="ARBA00023015"/>
    </source>
</evidence>
<proteinExistence type="inferred from homology"/>
<dbReference type="Gene3D" id="3.40.50.1360">
    <property type="match status" value="1"/>
</dbReference>
<dbReference type="SUPFAM" id="SSF46689">
    <property type="entry name" value="Homeodomain-like"/>
    <property type="match status" value="1"/>
</dbReference>
<organism evidence="6 7">
    <name type="scientific">Kineosphaera limosa NBRC 100340</name>
    <dbReference type="NCBI Taxonomy" id="1184609"/>
    <lineage>
        <taxon>Bacteria</taxon>
        <taxon>Bacillati</taxon>
        <taxon>Actinomycetota</taxon>
        <taxon>Actinomycetes</taxon>
        <taxon>Micrococcales</taxon>
        <taxon>Dermatophilaceae</taxon>
        <taxon>Kineosphaera</taxon>
    </lineage>
</organism>
<evidence type="ECO:0000256" key="3">
    <source>
        <dbReference type="ARBA" id="ARBA00023125"/>
    </source>
</evidence>
<dbReference type="AlphaFoldDB" id="K6WVW8"/>
<feature type="domain" description="Sugar-binding" evidence="5">
    <location>
        <begin position="61"/>
        <end position="313"/>
    </location>
</feature>
<evidence type="ECO:0000259" key="5">
    <source>
        <dbReference type="Pfam" id="PF04198"/>
    </source>
</evidence>
<evidence type="ECO:0000256" key="4">
    <source>
        <dbReference type="ARBA" id="ARBA00023163"/>
    </source>
</evidence>
<evidence type="ECO:0000313" key="6">
    <source>
        <dbReference type="EMBL" id="GAB97971.1"/>
    </source>
</evidence>
<dbReference type="Pfam" id="PF13384">
    <property type="entry name" value="HTH_23"/>
    <property type="match status" value="1"/>
</dbReference>
<dbReference type="InterPro" id="IPR009057">
    <property type="entry name" value="Homeodomain-like_sf"/>
</dbReference>
<dbReference type="InterPro" id="IPR037171">
    <property type="entry name" value="NagB/RpiA_transferase-like"/>
</dbReference>
<dbReference type="GO" id="GO:0003677">
    <property type="term" value="F:DNA binding"/>
    <property type="evidence" value="ECO:0007669"/>
    <property type="project" value="UniProtKB-KW"/>
</dbReference>
<keyword evidence="7" id="KW-1185">Reference proteome</keyword>
<dbReference type="RefSeq" id="WP_006594503.1">
    <property type="nucleotide sequence ID" value="NZ_BAHD01000092.1"/>
</dbReference>
<dbReference type="Gene3D" id="1.10.10.10">
    <property type="entry name" value="Winged helix-like DNA-binding domain superfamily/Winged helix DNA-binding domain"/>
    <property type="match status" value="1"/>
</dbReference>
<name>K6WVW8_9MICO</name>
<sequence length="318" mass="34830">MNVRDEARRAATLYYLHDETMATIAATLGVSRSTVSRLLKHARETGLVRITVDTTVDAARQSAERITTRFGVRTHIVEVRDSAPEHVRLDQVARVAARLLADWVEPGMIVGVAWGTTVSAIADHLPRRPMTGVQVLQLNGSARSRPAGVRYAQELLSAVAEAFDADIAYFPTPAFFDYVESREALWRESAVRELLELRKRTQLAVFGVGATAGTLASEVYRAGYLAPDDIRELHRERVVGDVCTVFLRRDGTYADVAINARASGPTPRDLARIPRRLCVVVGEHKVPALLGALSAGVATDLVLDQRTASALLRSQDPR</sequence>
<dbReference type="Pfam" id="PF04198">
    <property type="entry name" value="Sugar-bind"/>
    <property type="match status" value="1"/>
</dbReference>
<dbReference type="SUPFAM" id="SSF100950">
    <property type="entry name" value="NagB/RpiA/CoA transferase-like"/>
    <property type="match status" value="1"/>
</dbReference>
<dbReference type="EMBL" id="BAHD01000092">
    <property type="protein sequence ID" value="GAB97971.1"/>
    <property type="molecule type" value="Genomic_DNA"/>
</dbReference>
<accession>K6WVW8</accession>
<dbReference type="STRING" id="1184609.KILIM_092_00040"/>
<keyword evidence="2" id="KW-0805">Transcription regulation</keyword>
<dbReference type="InterPro" id="IPR036388">
    <property type="entry name" value="WH-like_DNA-bd_sf"/>
</dbReference>
<comment type="similarity">
    <text evidence="1">Belongs to the SorC transcriptional regulatory family.</text>
</comment>
<evidence type="ECO:0000313" key="7">
    <source>
        <dbReference type="Proteomes" id="UP000008366"/>
    </source>
</evidence>
<dbReference type="InterPro" id="IPR007324">
    <property type="entry name" value="Sugar-bd_dom_put"/>
</dbReference>
<reference evidence="6 7" key="1">
    <citation type="submission" date="2012-08" db="EMBL/GenBank/DDBJ databases">
        <title>Whole genome shotgun sequence of Kineosphaera limosa NBRC 100340.</title>
        <authorList>
            <person name="Yoshida I."/>
            <person name="Isaki S."/>
            <person name="Hosoyama A."/>
            <person name="Tsuchikane K."/>
            <person name="Katsumata H."/>
            <person name="Ando Y."/>
            <person name="Ohji S."/>
            <person name="Hamada M."/>
            <person name="Tamura T."/>
            <person name="Yamazoe A."/>
            <person name="Yamazaki S."/>
            <person name="Fujita N."/>
        </authorList>
    </citation>
    <scope>NUCLEOTIDE SEQUENCE [LARGE SCALE GENOMIC DNA]</scope>
    <source>
        <strain evidence="6 7">NBRC 100340</strain>
    </source>
</reference>
<dbReference type="PANTHER" id="PTHR34294:SF1">
    <property type="entry name" value="TRANSCRIPTIONAL REGULATOR LSRR"/>
    <property type="match status" value="1"/>
</dbReference>
<keyword evidence="3" id="KW-0238">DNA-binding</keyword>
<protein>
    <submittedName>
        <fullName evidence="6">Putative transcriptional regulator</fullName>
    </submittedName>
</protein>